<gene>
    <name evidence="1" type="ORF">PPRIM_AZ9-3.1.T0800150</name>
</gene>
<comment type="caution">
    <text evidence="1">The sequence shown here is derived from an EMBL/GenBank/DDBJ whole genome shotgun (WGS) entry which is preliminary data.</text>
</comment>
<proteinExistence type="predicted"/>
<dbReference type="EMBL" id="CAJJDM010000083">
    <property type="protein sequence ID" value="CAD8088227.1"/>
    <property type="molecule type" value="Genomic_DNA"/>
</dbReference>
<accession>A0A8S1N4E5</accession>
<dbReference type="Proteomes" id="UP000688137">
    <property type="component" value="Unassembled WGS sequence"/>
</dbReference>
<evidence type="ECO:0000313" key="1">
    <source>
        <dbReference type="EMBL" id="CAD8088227.1"/>
    </source>
</evidence>
<keyword evidence="2" id="KW-1185">Reference proteome</keyword>
<dbReference type="AlphaFoldDB" id="A0A8S1N4E5"/>
<reference evidence="1" key="1">
    <citation type="submission" date="2021-01" db="EMBL/GenBank/DDBJ databases">
        <authorList>
            <consortium name="Genoscope - CEA"/>
            <person name="William W."/>
        </authorList>
    </citation>
    <scope>NUCLEOTIDE SEQUENCE</scope>
</reference>
<protein>
    <submittedName>
        <fullName evidence="1">Uncharacterized protein</fullName>
    </submittedName>
</protein>
<organism evidence="1 2">
    <name type="scientific">Paramecium primaurelia</name>
    <dbReference type="NCBI Taxonomy" id="5886"/>
    <lineage>
        <taxon>Eukaryota</taxon>
        <taxon>Sar</taxon>
        <taxon>Alveolata</taxon>
        <taxon>Ciliophora</taxon>
        <taxon>Intramacronucleata</taxon>
        <taxon>Oligohymenophorea</taxon>
        <taxon>Peniculida</taxon>
        <taxon>Parameciidae</taxon>
        <taxon>Paramecium</taxon>
    </lineage>
</organism>
<name>A0A8S1N4E5_PARPR</name>
<sequence>MKENNQMNAYMNSYQDCLNSFILYYRTGEFIKKRNFQDYNLNDVTIINIGLQTNIIKRKQSNVSFYMKFLRKYAHFIVSCFIHKICLLNLQKQYNKYLELSKSYTIYERFGEITNQETNFQAENEQLMWSQMQQFKNQCQVIQINFLLDMLYDKNY</sequence>
<evidence type="ECO:0000313" key="2">
    <source>
        <dbReference type="Proteomes" id="UP000688137"/>
    </source>
</evidence>